<organism evidence="1 2">
    <name type="scientific">Xenoophorus captivus</name>
    <dbReference type="NCBI Taxonomy" id="1517983"/>
    <lineage>
        <taxon>Eukaryota</taxon>
        <taxon>Metazoa</taxon>
        <taxon>Chordata</taxon>
        <taxon>Craniata</taxon>
        <taxon>Vertebrata</taxon>
        <taxon>Euteleostomi</taxon>
        <taxon>Actinopterygii</taxon>
        <taxon>Neopterygii</taxon>
        <taxon>Teleostei</taxon>
        <taxon>Neoteleostei</taxon>
        <taxon>Acanthomorphata</taxon>
        <taxon>Ovalentaria</taxon>
        <taxon>Atherinomorphae</taxon>
        <taxon>Cyprinodontiformes</taxon>
        <taxon>Goodeidae</taxon>
        <taxon>Xenoophorus</taxon>
    </lineage>
</organism>
<keyword evidence="2" id="KW-1185">Reference proteome</keyword>
<dbReference type="EMBL" id="JAHRIN010030218">
    <property type="protein sequence ID" value="MEQ2202021.1"/>
    <property type="molecule type" value="Genomic_DNA"/>
</dbReference>
<name>A0ABV0R1N0_9TELE</name>
<gene>
    <name evidence="1" type="ORF">XENOCAPTIV_022443</name>
</gene>
<accession>A0ABV0R1N0</accession>
<evidence type="ECO:0000313" key="2">
    <source>
        <dbReference type="Proteomes" id="UP001434883"/>
    </source>
</evidence>
<comment type="caution">
    <text evidence="1">The sequence shown here is derived from an EMBL/GenBank/DDBJ whole genome shotgun (WGS) entry which is preliminary data.</text>
</comment>
<sequence length="110" mass="12463">MQGCIFERYEGVLGSNNQRCYLAVLSRGCWVPTSFLTCMATLLSSSLSRQRRLMNDVGYPTIFSASDTTLLHVEEDSELENRLRLLRPWTDTDSKRVRRDPGAGNITTSE</sequence>
<protein>
    <submittedName>
        <fullName evidence="1">Uncharacterized protein</fullName>
    </submittedName>
</protein>
<dbReference type="Proteomes" id="UP001434883">
    <property type="component" value="Unassembled WGS sequence"/>
</dbReference>
<evidence type="ECO:0000313" key="1">
    <source>
        <dbReference type="EMBL" id="MEQ2202021.1"/>
    </source>
</evidence>
<proteinExistence type="predicted"/>
<reference evidence="1 2" key="1">
    <citation type="submission" date="2021-06" db="EMBL/GenBank/DDBJ databases">
        <authorList>
            <person name="Palmer J.M."/>
        </authorList>
    </citation>
    <scope>NUCLEOTIDE SEQUENCE [LARGE SCALE GENOMIC DNA]</scope>
    <source>
        <strain evidence="1 2">XC_2019</strain>
        <tissue evidence="1">Muscle</tissue>
    </source>
</reference>